<evidence type="ECO:0000313" key="14">
    <source>
        <dbReference type="EMBL" id="RIY11771.1"/>
    </source>
</evidence>
<keyword evidence="5 12" id="KW-0378">Hydrolase</keyword>
<keyword evidence="4 12" id="KW-0547">Nucleotide-binding</keyword>
<dbReference type="PROSITE" id="PS51199">
    <property type="entry name" value="SF4_HELICASE"/>
    <property type="match status" value="1"/>
</dbReference>
<dbReference type="GO" id="GO:0003677">
    <property type="term" value="F:DNA binding"/>
    <property type="evidence" value="ECO:0007669"/>
    <property type="project" value="UniProtKB-UniRule"/>
</dbReference>
<keyword evidence="15" id="KW-1185">Reference proteome</keyword>
<dbReference type="CDD" id="cd00984">
    <property type="entry name" value="DnaB_C"/>
    <property type="match status" value="1"/>
</dbReference>
<dbReference type="GO" id="GO:0005524">
    <property type="term" value="F:ATP binding"/>
    <property type="evidence" value="ECO:0007669"/>
    <property type="project" value="UniProtKB-UniRule"/>
</dbReference>
<reference evidence="14 15" key="2">
    <citation type="submission" date="2019-01" db="EMBL/GenBank/DDBJ databases">
        <title>Hymenobacter humicola sp. nov., isolated from soils in Antarctica.</title>
        <authorList>
            <person name="Sedlacek I."/>
            <person name="Holochova P."/>
            <person name="Kralova S."/>
            <person name="Pantucek R."/>
            <person name="Stankova E."/>
            <person name="Vrbovska V."/>
            <person name="Kristofova L."/>
            <person name="Svec P."/>
            <person name="Busse H.-J."/>
        </authorList>
    </citation>
    <scope>NUCLEOTIDE SEQUENCE [LARGE SCALE GENOMIC DNA]</scope>
    <source>
        <strain evidence="14 15">CCM 8852</strain>
    </source>
</reference>
<dbReference type="InterPro" id="IPR007694">
    <property type="entry name" value="DNA_helicase_DnaB-like_C"/>
</dbReference>
<dbReference type="GO" id="GO:0005829">
    <property type="term" value="C:cytosol"/>
    <property type="evidence" value="ECO:0007669"/>
    <property type="project" value="TreeGrafter"/>
</dbReference>
<evidence type="ECO:0000256" key="8">
    <source>
        <dbReference type="ARBA" id="ARBA00023125"/>
    </source>
</evidence>
<organism evidence="14 15">
    <name type="scientific">Hymenobacter rubripertinctus</name>
    <dbReference type="NCBI Taxonomy" id="2029981"/>
    <lineage>
        <taxon>Bacteria</taxon>
        <taxon>Pseudomonadati</taxon>
        <taxon>Bacteroidota</taxon>
        <taxon>Cytophagia</taxon>
        <taxon>Cytophagales</taxon>
        <taxon>Hymenobacteraceae</taxon>
        <taxon>Hymenobacter</taxon>
    </lineage>
</organism>
<evidence type="ECO:0000256" key="12">
    <source>
        <dbReference type="RuleBase" id="RU362085"/>
    </source>
</evidence>
<dbReference type="GO" id="GO:0016887">
    <property type="term" value="F:ATP hydrolysis activity"/>
    <property type="evidence" value="ECO:0007669"/>
    <property type="project" value="RHEA"/>
</dbReference>
<dbReference type="GO" id="GO:0043139">
    <property type="term" value="F:5'-3' DNA helicase activity"/>
    <property type="evidence" value="ECO:0007669"/>
    <property type="project" value="UniProtKB-EC"/>
</dbReference>
<dbReference type="RefSeq" id="WP_119654941.1">
    <property type="nucleotide sequence ID" value="NZ_JBHUOI010000019.1"/>
</dbReference>
<evidence type="ECO:0000313" key="15">
    <source>
        <dbReference type="Proteomes" id="UP000284250"/>
    </source>
</evidence>
<comment type="similarity">
    <text evidence="1 12">Belongs to the helicase family. DnaB subfamily.</text>
</comment>
<evidence type="ECO:0000256" key="7">
    <source>
        <dbReference type="ARBA" id="ARBA00022840"/>
    </source>
</evidence>
<evidence type="ECO:0000256" key="6">
    <source>
        <dbReference type="ARBA" id="ARBA00022806"/>
    </source>
</evidence>
<keyword evidence="8 12" id="KW-0238">DNA-binding</keyword>
<keyword evidence="7 12" id="KW-0067">ATP-binding</keyword>
<keyword evidence="2 12" id="KW-0639">Primosome</keyword>
<dbReference type="SUPFAM" id="SSF48024">
    <property type="entry name" value="N-terminal domain of DnaB helicase"/>
    <property type="match status" value="1"/>
</dbReference>
<dbReference type="PANTHER" id="PTHR30153">
    <property type="entry name" value="REPLICATIVE DNA HELICASE DNAB"/>
    <property type="match status" value="1"/>
</dbReference>
<evidence type="ECO:0000259" key="13">
    <source>
        <dbReference type="PROSITE" id="PS51199"/>
    </source>
</evidence>
<accession>A0A418R354</accession>
<dbReference type="GO" id="GO:0006269">
    <property type="term" value="P:DNA replication, synthesis of primer"/>
    <property type="evidence" value="ECO:0007669"/>
    <property type="project" value="UniProtKB-UniRule"/>
</dbReference>
<reference evidence="14 15" key="1">
    <citation type="submission" date="2018-09" db="EMBL/GenBank/DDBJ databases">
        <authorList>
            <person name="Zeman M."/>
            <person name="Pardy F."/>
        </authorList>
    </citation>
    <scope>NUCLEOTIDE SEQUENCE [LARGE SCALE GENOMIC DNA]</scope>
    <source>
        <strain evidence="14 15">CCM 8852</strain>
    </source>
</reference>
<comment type="function">
    <text evidence="12">The main replicative DNA helicase, it participates in initiation and elongation during chromosome replication. Travels ahead of the DNA replisome, separating dsDNA into templates for DNA synthesis. A processive ATP-dependent 5'-3' DNA helicase it has DNA-dependent ATPase activity.</text>
</comment>
<dbReference type="Gene3D" id="3.40.50.300">
    <property type="entry name" value="P-loop containing nucleotide triphosphate hydrolases"/>
    <property type="match status" value="1"/>
</dbReference>
<keyword evidence="6 12" id="KW-0347">Helicase</keyword>
<dbReference type="AlphaFoldDB" id="A0A418R354"/>
<dbReference type="SUPFAM" id="SSF52540">
    <property type="entry name" value="P-loop containing nucleoside triphosphate hydrolases"/>
    <property type="match status" value="1"/>
</dbReference>
<sequence>MNSRPATSAPRSNQLPPQVLDLEAAVLGAALLEADAQRIMLATLTTEEVFYCPAHQQVYLAIRDLVQLGDHADLLTVTLQLRHRGTLARTGGPAFVAGLTTKINSAAHLETHCRALQEQHARRVIIKAGTEMAAYGYDDTRDPLQLLADAQTHLTTLHRSLETRPGQTAAAAEEATFAHLAQSVGQHGLTGVPTGLAQLDGLTGGWQPSDLIILAARPAMGKTAAMLHFARTAALDHGQHTAIFSLEMPTLQLMQRLVASEVPGYSNSDLRRGNLPGGLEQVAHIRQQARRLRTHGHALHLNDTPGLTIQQLRAKCARLHAQHPLRLVLVDYVQLMRGDTKGNREQEVGSISRGLKELAKELNAPVIALSQLSRDVEKRGGEKRPLLSDLRESGSLEQDADCIIFLWRGEYYNIAEYEDGTATAATVLFDIAKHRNGATDDLVAACNLRRGTFQDLTAMPASF</sequence>
<dbReference type="Gene3D" id="1.10.860.10">
    <property type="entry name" value="DNAb Helicase, Chain A"/>
    <property type="match status" value="1"/>
</dbReference>
<comment type="caution">
    <text evidence="14">The sequence shown here is derived from an EMBL/GenBank/DDBJ whole genome shotgun (WGS) entry which is preliminary data.</text>
</comment>
<evidence type="ECO:0000256" key="5">
    <source>
        <dbReference type="ARBA" id="ARBA00022801"/>
    </source>
</evidence>
<evidence type="ECO:0000256" key="1">
    <source>
        <dbReference type="ARBA" id="ARBA00008428"/>
    </source>
</evidence>
<dbReference type="Proteomes" id="UP000284250">
    <property type="component" value="Unassembled WGS sequence"/>
</dbReference>
<keyword evidence="3 12" id="KW-0235">DNA replication</keyword>
<name>A0A418R354_9BACT</name>
<dbReference type="Pfam" id="PF00772">
    <property type="entry name" value="DnaB"/>
    <property type="match status" value="1"/>
</dbReference>
<gene>
    <name evidence="14" type="primary">dnaB</name>
    <name evidence="14" type="ORF">D0T11_06325</name>
</gene>
<dbReference type="GO" id="GO:1990077">
    <property type="term" value="C:primosome complex"/>
    <property type="evidence" value="ECO:0007669"/>
    <property type="project" value="UniProtKB-UniRule"/>
</dbReference>
<dbReference type="NCBIfam" id="TIGR00665">
    <property type="entry name" value="DnaB"/>
    <property type="match status" value="1"/>
</dbReference>
<dbReference type="Pfam" id="PF03796">
    <property type="entry name" value="DnaB_C"/>
    <property type="match status" value="1"/>
</dbReference>
<comment type="catalytic activity">
    <reaction evidence="10 12">
        <text>ATP + H2O = ADP + phosphate + H(+)</text>
        <dbReference type="Rhea" id="RHEA:13065"/>
        <dbReference type="ChEBI" id="CHEBI:15377"/>
        <dbReference type="ChEBI" id="CHEBI:15378"/>
        <dbReference type="ChEBI" id="CHEBI:30616"/>
        <dbReference type="ChEBI" id="CHEBI:43474"/>
        <dbReference type="ChEBI" id="CHEBI:456216"/>
        <dbReference type="EC" id="5.6.2.3"/>
    </reaction>
</comment>
<proteinExistence type="inferred from homology"/>
<dbReference type="EC" id="5.6.2.3" evidence="11 12"/>
<dbReference type="InterPro" id="IPR016136">
    <property type="entry name" value="DNA_helicase_N/primase_C"/>
</dbReference>
<evidence type="ECO:0000256" key="4">
    <source>
        <dbReference type="ARBA" id="ARBA00022741"/>
    </source>
</evidence>
<dbReference type="InterPro" id="IPR027417">
    <property type="entry name" value="P-loop_NTPase"/>
</dbReference>
<dbReference type="InterPro" id="IPR007692">
    <property type="entry name" value="DNA_helicase_DnaB"/>
</dbReference>
<evidence type="ECO:0000256" key="11">
    <source>
        <dbReference type="NCBIfam" id="TIGR00665"/>
    </source>
</evidence>
<evidence type="ECO:0000256" key="3">
    <source>
        <dbReference type="ARBA" id="ARBA00022705"/>
    </source>
</evidence>
<dbReference type="InterPro" id="IPR007693">
    <property type="entry name" value="DNA_helicase_DnaB-like_N"/>
</dbReference>
<feature type="domain" description="SF4 helicase" evidence="13">
    <location>
        <begin position="185"/>
        <end position="460"/>
    </location>
</feature>
<evidence type="ECO:0000256" key="9">
    <source>
        <dbReference type="ARBA" id="ARBA00023235"/>
    </source>
</evidence>
<protein>
    <recommendedName>
        <fullName evidence="11 12">Replicative DNA helicase</fullName>
        <ecNumber evidence="11 12">5.6.2.3</ecNumber>
    </recommendedName>
</protein>
<evidence type="ECO:0000256" key="10">
    <source>
        <dbReference type="ARBA" id="ARBA00048954"/>
    </source>
</evidence>
<dbReference type="EMBL" id="QYCN01000007">
    <property type="protein sequence ID" value="RIY11771.1"/>
    <property type="molecule type" value="Genomic_DNA"/>
</dbReference>
<dbReference type="InterPro" id="IPR036185">
    <property type="entry name" value="DNA_heli_DnaB-like_N_sf"/>
</dbReference>
<evidence type="ECO:0000256" key="2">
    <source>
        <dbReference type="ARBA" id="ARBA00022515"/>
    </source>
</evidence>
<dbReference type="OrthoDB" id="9773982at2"/>
<dbReference type="PANTHER" id="PTHR30153:SF2">
    <property type="entry name" value="REPLICATIVE DNA HELICASE"/>
    <property type="match status" value="1"/>
</dbReference>
<keyword evidence="9" id="KW-0413">Isomerase</keyword>